<gene>
    <name evidence="3" type="ORF">EV644_112203</name>
</gene>
<keyword evidence="2" id="KW-1133">Transmembrane helix</keyword>
<dbReference type="EMBL" id="SLWM01000012">
    <property type="protein sequence ID" value="TCO18455.1"/>
    <property type="molecule type" value="Genomic_DNA"/>
</dbReference>
<organism evidence="3 4">
    <name type="scientific">Kribbella orskensis</name>
    <dbReference type="NCBI Taxonomy" id="2512216"/>
    <lineage>
        <taxon>Bacteria</taxon>
        <taxon>Bacillati</taxon>
        <taxon>Actinomycetota</taxon>
        <taxon>Actinomycetes</taxon>
        <taxon>Propionibacteriales</taxon>
        <taxon>Kribbellaceae</taxon>
        <taxon>Kribbella</taxon>
    </lineage>
</organism>
<sequence>MNEQYGGGQGDEPPRDDRPGPYRGVFGSPGQSPGSPPPPPQGPPGQNPAAPGGKPGQGSTPYGGQPGQDPTRYGGDAGQDPTAPGGYPGQDPAQYSGQPGQDPARYGGQGASPHGEEGRGHSQQGSPWGYRAETEAVPKQVTVAAAISLGLGALCVLGGLFSLTSAGAPMAEMLMGSKDATGWLFVVFLLCGVAYILPAVFLRRRRNWARNLLMVVATFGIAGGVTALPGSILGLAIHVTLLALMLQGPTKTWFLGVRR</sequence>
<dbReference type="InterPro" id="IPR036259">
    <property type="entry name" value="MFS_trans_sf"/>
</dbReference>
<dbReference type="SUPFAM" id="SSF103473">
    <property type="entry name" value="MFS general substrate transporter"/>
    <property type="match status" value="1"/>
</dbReference>
<evidence type="ECO:0000313" key="4">
    <source>
        <dbReference type="Proteomes" id="UP000295818"/>
    </source>
</evidence>
<feature type="compositionally biased region" description="Gly residues" evidence="1">
    <location>
        <begin position="1"/>
        <end position="10"/>
    </location>
</feature>
<comment type="caution">
    <text evidence="3">The sequence shown here is derived from an EMBL/GenBank/DDBJ whole genome shotgun (WGS) entry which is preliminary data.</text>
</comment>
<accession>A0ABY2BFA2</accession>
<feature type="compositionally biased region" description="Pro residues" evidence="1">
    <location>
        <begin position="34"/>
        <end position="46"/>
    </location>
</feature>
<keyword evidence="4" id="KW-1185">Reference proteome</keyword>
<evidence type="ECO:0000256" key="2">
    <source>
        <dbReference type="SAM" id="Phobius"/>
    </source>
</evidence>
<evidence type="ECO:0000313" key="3">
    <source>
        <dbReference type="EMBL" id="TCO18455.1"/>
    </source>
</evidence>
<name>A0ABY2BFA2_9ACTN</name>
<protein>
    <submittedName>
        <fullName evidence="3">Uncharacterized protein</fullName>
    </submittedName>
</protein>
<dbReference type="Proteomes" id="UP000295818">
    <property type="component" value="Unassembled WGS sequence"/>
</dbReference>
<feature type="transmembrane region" description="Helical" evidence="2">
    <location>
        <begin position="141"/>
        <end position="163"/>
    </location>
</feature>
<keyword evidence="2" id="KW-0812">Transmembrane</keyword>
<feature type="region of interest" description="Disordered" evidence="1">
    <location>
        <begin position="1"/>
        <end position="129"/>
    </location>
</feature>
<feature type="compositionally biased region" description="Low complexity" evidence="1">
    <location>
        <begin position="21"/>
        <end position="33"/>
    </location>
</feature>
<keyword evidence="2" id="KW-0472">Membrane</keyword>
<proteinExistence type="predicted"/>
<evidence type="ECO:0000256" key="1">
    <source>
        <dbReference type="SAM" id="MobiDB-lite"/>
    </source>
</evidence>
<reference evidence="3 4" key="1">
    <citation type="journal article" date="2015" name="Stand. Genomic Sci.">
        <title>Genomic Encyclopedia of Bacterial and Archaeal Type Strains, Phase III: the genomes of soil and plant-associated and newly described type strains.</title>
        <authorList>
            <person name="Whitman W.B."/>
            <person name="Woyke T."/>
            <person name="Klenk H.P."/>
            <person name="Zhou Y."/>
            <person name="Lilburn T.G."/>
            <person name="Beck B.J."/>
            <person name="De Vos P."/>
            <person name="Vandamme P."/>
            <person name="Eisen J.A."/>
            <person name="Garrity G."/>
            <person name="Hugenholtz P."/>
            <person name="Kyrpides N.C."/>
        </authorList>
    </citation>
    <scope>NUCLEOTIDE SEQUENCE [LARGE SCALE GENOMIC DNA]</scope>
    <source>
        <strain evidence="3 4">VKM Ac-2538</strain>
    </source>
</reference>
<feature type="transmembrane region" description="Helical" evidence="2">
    <location>
        <begin position="183"/>
        <end position="201"/>
    </location>
</feature>
<feature type="transmembrane region" description="Helical" evidence="2">
    <location>
        <begin position="213"/>
        <end position="246"/>
    </location>
</feature>